<accession>A0A1W2DYI5</accession>
<gene>
    <name evidence="1" type="ORF">SAMN04488500_11910</name>
</gene>
<sequence>MSHDVEIDQFRFYVLPNNTTGSVSIPLTLSPTPTTLASLSLRSDSDCNSTVLLTATVGWLAVTDGTGLEKVNVLFKIWRGTPVAGTLIFSADDSGESGADNRKVTSFAHVDNRSRSSKSPTYFLTAELPDAGSAATVIGPITFTATELER</sequence>
<dbReference type="AlphaFoldDB" id="A0A1W2DYI5"/>
<evidence type="ECO:0000313" key="2">
    <source>
        <dbReference type="Proteomes" id="UP000192738"/>
    </source>
</evidence>
<reference evidence="1 2" key="1">
    <citation type="submission" date="2017-04" db="EMBL/GenBank/DDBJ databases">
        <authorList>
            <person name="Afonso C.L."/>
            <person name="Miller P.J."/>
            <person name="Scott M.A."/>
            <person name="Spackman E."/>
            <person name="Goraichik I."/>
            <person name="Dimitrov K.M."/>
            <person name="Suarez D.L."/>
            <person name="Swayne D.E."/>
        </authorList>
    </citation>
    <scope>NUCLEOTIDE SEQUENCE [LARGE SCALE GENOMIC DNA]</scope>
    <source>
        <strain evidence="1 2">DSM 5090</strain>
    </source>
</reference>
<dbReference type="RefSeq" id="WP_084577396.1">
    <property type="nucleotide sequence ID" value="NZ_CP155572.1"/>
</dbReference>
<organism evidence="1 2">
    <name type="scientific">Sporomusa malonica</name>
    <dbReference type="NCBI Taxonomy" id="112901"/>
    <lineage>
        <taxon>Bacteria</taxon>
        <taxon>Bacillati</taxon>
        <taxon>Bacillota</taxon>
        <taxon>Negativicutes</taxon>
        <taxon>Selenomonadales</taxon>
        <taxon>Sporomusaceae</taxon>
        <taxon>Sporomusa</taxon>
    </lineage>
</organism>
<evidence type="ECO:0000313" key="1">
    <source>
        <dbReference type="EMBL" id="SMD02564.1"/>
    </source>
</evidence>
<name>A0A1W2DYI5_9FIRM</name>
<dbReference type="EMBL" id="FWXI01000019">
    <property type="protein sequence ID" value="SMD02564.1"/>
    <property type="molecule type" value="Genomic_DNA"/>
</dbReference>
<dbReference type="OrthoDB" id="1683055at2"/>
<proteinExistence type="predicted"/>
<dbReference type="Proteomes" id="UP000192738">
    <property type="component" value="Unassembled WGS sequence"/>
</dbReference>
<keyword evidence="2" id="KW-1185">Reference proteome</keyword>
<protein>
    <submittedName>
        <fullName evidence="1">Uncharacterized protein</fullName>
    </submittedName>
</protein>